<comment type="caution">
    <text evidence="2">The sequence shown here is derived from an EMBL/GenBank/DDBJ whole genome shotgun (WGS) entry which is preliminary data.</text>
</comment>
<gene>
    <name evidence="2" type="ORF">GT037_006439</name>
</gene>
<organism evidence="2 3">
    <name type="scientific">Alternaria burnsii</name>
    <dbReference type="NCBI Taxonomy" id="1187904"/>
    <lineage>
        <taxon>Eukaryota</taxon>
        <taxon>Fungi</taxon>
        <taxon>Dikarya</taxon>
        <taxon>Ascomycota</taxon>
        <taxon>Pezizomycotina</taxon>
        <taxon>Dothideomycetes</taxon>
        <taxon>Pleosporomycetidae</taxon>
        <taxon>Pleosporales</taxon>
        <taxon>Pleosporineae</taxon>
        <taxon>Pleosporaceae</taxon>
        <taxon>Alternaria</taxon>
        <taxon>Alternaria sect. Alternaria</taxon>
    </lineage>
</organism>
<feature type="compositionally biased region" description="Low complexity" evidence="1">
    <location>
        <begin position="48"/>
        <end position="62"/>
    </location>
</feature>
<dbReference type="RefSeq" id="XP_038785983.1">
    <property type="nucleotide sequence ID" value="XM_038931486.1"/>
</dbReference>
<dbReference type="AlphaFoldDB" id="A0A8H7EEK5"/>
<proteinExistence type="predicted"/>
<evidence type="ECO:0000313" key="3">
    <source>
        <dbReference type="Proteomes" id="UP000596902"/>
    </source>
</evidence>
<accession>A0A8H7EEK5</accession>
<dbReference type="InterPro" id="IPR053178">
    <property type="entry name" value="Osmoadaptation_assoc"/>
</dbReference>
<keyword evidence="3" id="KW-1185">Reference proteome</keyword>
<dbReference type="PANTHER" id="PTHR38111">
    <property type="entry name" value="ZN(2)-C6 FUNGAL-TYPE DOMAIN-CONTAINING PROTEIN-RELATED"/>
    <property type="match status" value="1"/>
</dbReference>
<feature type="region of interest" description="Disordered" evidence="1">
    <location>
        <begin position="1"/>
        <end position="67"/>
    </location>
</feature>
<protein>
    <submittedName>
        <fullName evidence="2">Uncharacterized protein</fullName>
    </submittedName>
</protein>
<evidence type="ECO:0000256" key="1">
    <source>
        <dbReference type="SAM" id="MobiDB-lite"/>
    </source>
</evidence>
<evidence type="ECO:0000313" key="2">
    <source>
        <dbReference type="EMBL" id="KAF7675720.1"/>
    </source>
</evidence>
<dbReference type="GeneID" id="62204664"/>
<dbReference type="PANTHER" id="PTHR38111:SF2">
    <property type="entry name" value="FINGER DOMAIN PROTEIN, PUTATIVE (AFU_ORTHOLOGUE AFUA_1G01560)-RELATED"/>
    <property type="match status" value="1"/>
</dbReference>
<reference evidence="2" key="2">
    <citation type="submission" date="2020-08" db="EMBL/GenBank/DDBJ databases">
        <title>Draft Genome Sequence of Cumin Blight Pathogen Alternaria burnsii.</title>
        <authorList>
            <person name="Feng Z."/>
        </authorList>
    </citation>
    <scope>NUCLEOTIDE SEQUENCE</scope>
    <source>
        <strain evidence="2">CBS107.38</strain>
    </source>
</reference>
<sequence>MTERVTKPRGRKKKETARATMVIRGNEDDQPSAAPRPILPQGKVAIKSSQPSSPSSNSTPSSATRDTVRVEQAIVAIRYQYRPPTMNQPSRVLPEALDTAFLSHYVEMNKGGSQYAPEIQWLGHIHQIHTNARKPAVRLSLRAVSMAYFGKHHHDPSILVDSWRWYTVALSAQRTSIARLKKDAIPDEEEVLVPLIMSLYELYVGATASGAMAHLAAAAQIMNMRGPSNCGSGVIWPLFKGVRSSDAHKCVVLNRTSVYSSPDWMTLPFIDKPRDAHQSLADIELQIPPCMAILEISGSMRVLFSTPIPSHVDVRPSKHMACRLLRDLDEWAIAYPHLASISGSPRGTPTPMEKALIASNYTADRLVVNMLMYKMHTEATAPLEPYEYTTAHYYEEATKAATSILEAAMEIEQAQTPGFDMLRSIAPVMAVAFSAPTLELRKDATTASKGTTPIIITPYSSTLSTSNSSATDTSSLLSDQARLDAVFT</sequence>
<name>A0A8H7EEK5_9PLEO</name>
<dbReference type="EMBL" id="JAAABM010000008">
    <property type="protein sequence ID" value="KAF7675720.1"/>
    <property type="molecule type" value="Genomic_DNA"/>
</dbReference>
<dbReference type="Proteomes" id="UP000596902">
    <property type="component" value="Unassembled WGS sequence"/>
</dbReference>
<reference evidence="2" key="1">
    <citation type="submission" date="2020-01" db="EMBL/GenBank/DDBJ databases">
        <authorList>
            <person name="Feng Z.H.Z."/>
        </authorList>
    </citation>
    <scope>NUCLEOTIDE SEQUENCE</scope>
    <source>
        <strain evidence="2">CBS107.38</strain>
    </source>
</reference>